<feature type="chain" id="PRO_5042243426" evidence="1">
    <location>
        <begin position="24"/>
        <end position="97"/>
    </location>
</feature>
<proteinExistence type="predicted"/>
<name>A0AAE4AQZ8_9HYPH</name>
<organism evidence="2 3">
    <name type="scientific">Amorphus orientalis</name>
    <dbReference type="NCBI Taxonomy" id="649198"/>
    <lineage>
        <taxon>Bacteria</taxon>
        <taxon>Pseudomonadati</taxon>
        <taxon>Pseudomonadota</taxon>
        <taxon>Alphaproteobacteria</taxon>
        <taxon>Hyphomicrobiales</taxon>
        <taxon>Amorphaceae</taxon>
        <taxon>Amorphus</taxon>
    </lineage>
</organism>
<reference evidence="2" key="1">
    <citation type="submission" date="2023-07" db="EMBL/GenBank/DDBJ databases">
        <title>Genomic Encyclopedia of Type Strains, Phase IV (KMG-IV): sequencing the most valuable type-strain genomes for metagenomic binning, comparative biology and taxonomic classification.</title>
        <authorList>
            <person name="Goeker M."/>
        </authorList>
    </citation>
    <scope>NUCLEOTIDE SEQUENCE</scope>
    <source>
        <strain evidence="2">DSM 21202</strain>
    </source>
</reference>
<dbReference type="Proteomes" id="UP001229244">
    <property type="component" value="Unassembled WGS sequence"/>
</dbReference>
<feature type="signal peptide" evidence="1">
    <location>
        <begin position="1"/>
        <end position="23"/>
    </location>
</feature>
<dbReference type="RefSeq" id="WP_306884422.1">
    <property type="nucleotide sequence ID" value="NZ_JAUSUL010000001.1"/>
</dbReference>
<accession>A0AAE4AQZ8</accession>
<dbReference type="EMBL" id="JAUSUL010000001">
    <property type="protein sequence ID" value="MDQ0314636.1"/>
    <property type="molecule type" value="Genomic_DNA"/>
</dbReference>
<sequence>MIRWTAAALAAAVIATTAAPAAAGEVPVVRGPAVLLGVPVIVNGPGPLFMSLPGPIVIAESPPGLSSQRIVVPEPVIPLGAPVGCYQVNALLVCPPR</sequence>
<dbReference type="AlphaFoldDB" id="A0AAE4AQZ8"/>
<evidence type="ECO:0000256" key="1">
    <source>
        <dbReference type="SAM" id="SignalP"/>
    </source>
</evidence>
<keyword evidence="1" id="KW-0732">Signal</keyword>
<keyword evidence="3" id="KW-1185">Reference proteome</keyword>
<protein>
    <submittedName>
        <fullName evidence="2">Uncharacterized protein</fullName>
    </submittedName>
</protein>
<evidence type="ECO:0000313" key="2">
    <source>
        <dbReference type="EMBL" id="MDQ0314636.1"/>
    </source>
</evidence>
<evidence type="ECO:0000313" key="3">
    <source>
        <dbReference type="Proteomes" id="UP001229244"/>
    </source>
</evidence>
<comment type="caution">
    <text evidence="2">The sequence shown here is derived from an EMBL/GenBank/DDBJ whole genome shotgun (WGS) entry which is preliminary data.</text>
</comment>
<gene>
    <name evidence="2" type="ORF">J2S73_001073</name>
</gene>